<evidence type="ECO:0000313" key="3">
    <source>
        <dbReference type="Proteomes" id="UP001365128"/>
    </source>
</evidence>
<keyword evidence="3" id="KW-1185">Reference proteome</keyword>
<sequence length="213" mass="24764">MSLFLPSIIDISAYQHTISHFICVRILCTSTSIFVFPSISDQPAIRAILKRQVIVRGRAYRDERKRKNMQEKGGAKQRVVISEKQQEAVQSFVKQQQQRRRQKQSRKGGMRDLEPKVRVPATALVQCRAKATPARPSPRPPRGEKWKRKKRKRRVPDMFKFTGESYLRGVNAQSKHARRIETCIFFRKHQTKKVPRVTKEQPVSNNTNRGMGQ</sequence>
<name>A0ABR1MJQ7_9PEZI</name>
<reference evidence="2 3" key="1">
    <citation type="submission" date="2024-04" db="EMBL/GenBank/DDBJ databases">
        <title>Phyllosticta paracitricarpa is synonymous to the EU quarantine fungus P. citricarpa based on phylogenomic analyses.</title>
        <authorList>
            <consortium name="Lawrence Berkeley National Laboratory"/>
            <person name="Van Ingen-Buijs V.A."/>
            <person name="Van Westerhoven A.C."/>
            <person name="Haridas S."/>
            <person name="Skiadas P."/>
            <person name="Martin F."/>
            <person name="Groenewald J.Z."/>
            <person name="Crous P.W."/>
            <person name="Seidl M.F."/>
        </authorList>
    </citation>
    <scope>NUCLEOTIDE SEQUENCE [LARGE SCALE GENOMIC DNA]</scope>
    <source>
        <strain evidence="2 3">CBS 122670</strain>
    </source>
</reference>
<proteinExistence type="predicted"/>
<feature type="compositionally biased region" description="Polar residues" evidence="1">
    <location>
        <begin position="201"/>
        <end position="213"/>
    </location>
</feature>
<comment type="caution">
    <text evidence="2">The sequence shown here is derived from an EMBL/GenBank/DDBJ whole genome shotgun (WGS) entry which is preliminary data.</text>
</comment>
<feature type="compositionally biased region" description="Basic residues" evidence="1">
    <location>
        <begin position="97"/>
        <end position="108"/>
    </location>
</feature>
<evidence type="ECO:0000256" key="1">
    <source>
        <dbReference type="SAM" id="MobiDB-lite"/>
    </source>
</evidence>
<feature type="region of interest" description="Disordered" evidence="1">
    <location>
        <begin position="92"/>
        <end position="156"/>
    </location>
</feature>
<feature type="region of interest" description="Disordered" evidence="1">
    <location>
        <begin position="191"/>
        <end position="213"/>
    </location>
</feature>
<protein>
    <submittedName>
        <fullName evidence="2">Uncharacterized protein</fullName>
    </submittedName>
</protein>
<accession>A0ABR1MJQ7</accession>
<dbReference type="EMBL" id="JBBPDW010000006">
    <property type="protein sequence ID" value="KAK7551426.1"/>
    <property type="molecule type" value="Genomic_DNA"/>
</dbReference>
<evidence type="ECO:0000313" key="2">
    <source>
        <dbReference type="EMBL" id="KAK7551426.1"/>
    </source>
</evidence>
<dbReference type="Proteomes" id="UP001365128">
    <property type="component" value="Unassembled WGS sequence"/>
</dbReference>
<feature type="compositionally biased region" description="Basic residues" evidence="1">
    <location>
        <begin position="145"/>
        <end position="154"/>
    </location>
</feature>
<gene>
    <name evidence="2" type="ORF">IWX46DRAFT_381638</name>
</gene>
<organism evidence="2 3">
    <name type="scientific">Phyllosticta citricarpa</name>
    <dbReference type="NCBI Taxonomy" id="55181"/>
    <lineage>
        <taxon>Eukaryota</taxon>
        <taxon>Fungi</taxon>
        <taxon>Dikarya</taxon>
        <taxon>Ascomycota</taxon>
        <taxon>Pezizomycotina</taxon>
        <taxon>Dothideomycetes</taxon>
        <taxon>Dothideomycetes incertae sedis</taxon>
        <taxon>Botryosphaeriales</taxon>
        <taxon>Phyllostictaceae</taxon>
        <taxon>Phyllosticta</taxon>
    </lineage>
</organism>